<evidence type="ECO:0000313" key="3">
    <source>
        <dbReference type="EMBL" id="CAK7210665.1"/>
    </source>
</evidence>
<proteinExistence type="predicted"/>
<evidence type="ECO:0000256" key="2">
    <source>
        <dbReference type="SAM" id="Phobius"/>
    </source>
</evidence>
<dbReference type="EMBL" id="CAWUHC010000005">
    <property type="protein sequence ID" value="CAK7210665.1"/>
    <property type="molecule type" value="Genomic_DNA"/>
</dbReference>
<reference evidence="3 4" key="1">
    <citation type="submission" date="2024-01" db="EMBL/GenBank/DDBJ databases">
        <authorList>
            <person name="Allen C."/>
            <person name="Tagirdzhanova G."/>
        </authorList>
    </citation>
    <scope>NUCLEOTIDE SEQUENCE [LARGE SCALE GENOMIC DNA]</scope>
</reference>
<protein>
    <submittedName>
        <fullName evidence="3">Uncharacterized protein</fullName>
    </submittedName>
</protein>
<gene>
    <name evidence="3" type="ORF">SBRCBS47491_000852</name>
</gene>
<keyword evidence="4" id="KW-1185">Reference proteome</keyword>
<keyword evidence="2" id="KW-0472">Membrane</keyword>
<comment type="caution">
    <text evidence="3">The sequence shown here is derived from an EMBL/GenBank/DDBJ whole genome shotgun (WGS) entry which is preliminary data.</text>
</comment>
<dbReference type="Proteomes" id="UP001642406">
    <property type="component" value="Unassembled WGS sequence"/>
</dbReference>
<feature type="transmembrane region" description="Helical" evidence="2">
    <location>
        <begin position="12"/>
        <end position="29"/>
    </location>
</feature>
<keyword evidence="2" id="KW-0812">Transmembrane</keyword>
<evidence type="ECO:0000313" key="4">
    <source>
        <dbReference type="Proteomes" id="UP001642406"/>
    </source>
</evidence>
<evidence type="ECO:0000256" key="1">
    <source>
        <dbReference type="SAM" id="MobiDB-lite"/>
    </source>
</evidence>
<feature type="region of interest" description="Disordered" evidence="1">
    <location>
        <begin position="101"/>
        <end position="124"/>
    </location>
</feature>
<feature type="compositionally biased region" description="Polar residues" evidence="1">
    <location>
        <begin position="107"/>
        <end position="124"/>
    </location>
</feature>
<organism evidence="3 4">
    <name type="scientific">Sporothrix bragantina</name>
    <dbReference type="NCBI Taxonomy" id="671064"/>
    <lineage>
        <taxon>Eukaryota</taxon>
        <taxon>Fungi</taxon>
        <taxon>Dikarya</taxon>
        <taxon>Ascomycota</taxon>
        <taxon>Pezizomycotina</taxon>
        <taxon>Sordariomycetes</taxon>
        <taxon>Sordariomycetidae</taxon>
        <taxon>Ophiostomatales</taxon>
        <taxon>Ophiostomataceae</taxon>
        <taxon>Sporothrix</taxon>
    </lineage>
</organism>
<name>A0ABP0ATV8_9PEZI</name>
<sequence>MSFSSAISDFVRAIYEALAGTIYLIFRVFYDAFMAVYNFVVGCFTLVADVFRSAFTLVGGVGHFVLGNFVILAIIAAGAYFYFSSEPQQQAQIKNNVKKAINGKGGASSSRTNGSGYTTKTKKA</sequence>
<accession>A0ABP0ATV8</accession>
<keyword evidence="2" id="KW-1133">Transmembrane helix</keyword>
<feature type="transmembrane region" description="Helical" evidence="2">
    <location>
        <begin position="61"/>
        <end position="83"/>
    </location>
</feature>
<feature type="transmembrane region" description="Helical" evidence="2">
    <location>
        <begin position="36"/>
        <end position="55"/>
    </location>
</feature>